<evidence type="ECO:0000256" key="7">
    <source>
        <dbReference type="SAM" id="Phobius"/>
    </source>
</evidence>
<keyword evidence="3" id="KW-1003">Cell membrane</keyword>
<keyword evidence="5 7" id="KW-1133">Transmembrane helix</keyword>
<feature type="transmembrane region" description="Helical" evidence="7">
    <location>
        <begin position="169"/>
        <end position="193"/>
    </location>
</feature>
<comment type="similarity">
    <text evidence="2">Belongs to the chromate ion transporter (CHR) (TC 2.A.51) family.</text>
</comment>
<proteinExistence type="inferred from homology"/>
<evidence type="ECO:0000256" key="2">
    <source>
        <dbReference type="ARBA" id="ARBA00005262"/>
    </source>
</evidence>
<dbReference type="AlphaFoldDB" id="Q98PJ5"/>
<sequence>MLLVLFVSSLLVLVTGLIVFGGGQVFMPLYEVIWKFVGKTFSLKIDQELIDYVFVISNSTPGVVSTKLAFFTGYIVAKGSIWAYFFVFITYLVFALPSIILMLYATKFFEKISKNKYLKNIVSLMKPIVAGIIFALIFQLFISLVYPQLRFNSSIDKYIHFDTEGAKSVFFTGWRLIAAGFFVPSIIVLSVIALKKRVPLFVILIAAIAIGLIVFMPWL</sequence>
<reference evidence="8 9" key="1">
    <citation type="journal article" date="2001" name="Nucleic Acids Res.">
        <title>The complete genome sequence of the murine respiratory pathogen Mycoplasma pulmonis.</title>
        <authorList>
            <person name="Chambaud I."/>
            <person name="Heilig R."/>
            <person name="Ferris S."/>
            <person name="Barbe V."/>
            <person name="Samson D."/>
            <person name="Galisson F."/>
            <person name="Moszer I."/>
            <person name="Dybvig K."/>
            <person name="Wroblewski H."/>
            <person name="Viari A."/>
            <person name="Rocha E.P.C."/>
            <person name="Blanchard A."/>
        </authorList>
    </citation>
    <scope>NUCLEOTIDE SEQUENCE [LARGE SCALE GENOMIC DNA]</scope>
    <source>
        <strain evidence="8 9">UAB CTIP</strain>
    </source>
</reference>
<evidence type="ECO:0000256" key="6">
    <source>
        <dbReference type="ARBA" id="ARBA00023136"/>
    </source>
</evidence>
<dbReference type="EMBL" id="AL445565">
    <property type="protein sequence ID" value="CAC13900.1"/>
    <property type="molecule type" value="Genomic_DNA"/>
</dbReference>
<dbReference type="PIR" id="G90602">
    <property type="entry name" value="G90602"/>
</dbReference>
<dbReference type="HOGENOM" id="CLU_1244186_0_0_14"/>
<keyword evidence="9" id="KW-1185">Reference proteome</keyword>
<keyword evidence="6 7" id="KW-0472">Membrane</keyword>
<organism evidence="9">
    <name type="scientific">Mycoplasmopsis pulmonis (strain UAB CTIP)</name>
    <name type="common">Mycoplasma pulmonis</name>
    <dbReference type="NCBI Taxonomy" id="272635"/>
    <lineage>
        <taxon>Bacteria</taxon>
        <taxon>Bacillati</taxon>
        <taxon>Mycoplasmatota</taxon>
        <taxon>Mycoplasmoidales</taxon>
        <taxon>Metamycoplasmataceae</taxon>
        <taxon>Mycoplasmopsis</taxon>
    </lineage>
</organism>
<evidence type="ECO:0000313" key="8">
    <source>
        <dbReference type="EMBL" id="CAC13900.1"/>
    </source>
</evidence>
<keyword evidence="4 7" id="KW-0812">Transmembrane</keyword>
<dbReference type="Proteomes" id="UP000000528">
    <property type="component" value="Chromosome"/>
</dbReference>
<comment type="subcellular location">
    <subcellularLocation>
        <location evidence="1">Cell membrane</location>
        <topology evidence="1">Multi-pass membrane protein</topology>
    </subcellularLocation>
</comment>
<dbReference type="InterPro" id="IPR003370">
    <property type="entry name" value="Chromate_transpt"/>
</dbReference>
<feature type="transmembrane region" description="Helical" evidence="7">
    <location>
        <begin position="81"/>
        <end position="106"/>
    </location>
</feature>
<dbReference type="eggNOG" id="COG2059">
    <property type="taxonomic scope" value="Bacteria"/>
</dbReference>
<evidence type="ECO:0000256" key="4">
    <source>
        <dbReference type="ARBA" id="ARBA00022692"/>
    </source>
</evidence>
<protein>
    <submittedName>
        <fullName evidence="8">CHROMATE TRANSPORT PROTEIN</fullName>
    </submittedName>
</protein>
<feature type="transmembrane region" description="Helical" evidence="7">
    <location>
        <begin position="127"/>
        <end position="149"/>
    </location>
</feature>
<dbReference type="RefSeq" id="WP_010925528.1">
    <property type="nucleotide sequence ID" value="NC_002771.1"/>
</dbReference>
<dbReference type="BioCyc" id="MPUL272635:G1GT6-740-MONOMER"/>
<dbReference type="Pfam" id="PF02417">
    <property type="entry name" value="Chromate_transp"/>
    <property type="match status" value="1"/>
</dbReference>
<gene>
    <name evidence="8" type="ordered locus">MYPU_7270</name>
</gene>
<feature type="transmembrane region" description="Helical" evidence="7">
    <location>
        <begin position="200"/>
        <end position="218"/>
    </location>
</feature>
<evidence type="ECO:0000313" key="9">
    <source>
        <dbReference type="Proteomes" id="UP000000528"/>
    </source>
</evidence>
<evidence type="ECO:0000256" key="3">
    <source>
        <dbReference type="ARBA" id="ARBA00022475"/>
    </source>
</evidence>
<evidence type="ECO:0000256" key="1">
    <source>
        <dbReference type="ARBA" id="ARBA00004651"/>
    </source>
</evidence>
<dbReference type="GO" id="GO:0005886">
    <property type="term" value="C:plasma membrane"/>
    <property type="evidence" value="ECO:0007669"/>
    <property type="project" value="UniProtKB-SubCell"/>
</dbReference>
<name>Q98PJ5_MYCPU</name>
<dbReference type="GO" id="GO:0015109">
    <property type="term" value="F:chromate transmembrane transporter activity"/>
    <property type="evidence" value="ECO:0007669"/>
    <property type="project" value="InterPro"/>
</dbReference>
<accession>Q98PJ5</accession>
<evidence type="ECO:0000256" key="5">
    <source>
        <dbReference type="ARBA" id="ARBA00022989"/>
    </source>
</evidence>
<dbReference type="KEGG" id="mpu:MYPU_7270"/>
<dbReference type="STRING" id="272635.gene:17577338"/>